<dbReference type="Proteomes" id="UP001063166">
    <property type="component" value="Unassembled WGS sequence"/>
</dbReference>
<dbReference type="GO" id="GO:0046872">
    <property type="term" value="F:metal ion binding"/>
    <property type="evidence" value="ECO:0007669"/>
    <property type="project" value="UniProtKB-KW"/>
</dbReference>
<evidence type="ECO:0000256" key="8">
    <source>
        <dbReference type="SAM" id="MobiDB-lite"/>
    </source>
</evidence>
<evidence type="ECO:0000313" key="9">
    <source>
        <dbReference type="EMBL" id="GLB35731.1"/>
    </source>
</evidence>
<comment type="caution">
    <text evidence="9">The sequence shown here is derived from an EMBL/GenBank/DDBJ whole genome shotgun (WGS) entry which is preliminary data.</text>
</comment>
<keyword evidence="6" id="KW-0496">Mitochondrion</keyword>
<name>A0A9P3PHT9_LYOSH</name>
<dbReference type="Pfam" id="PF09243">
    <property type="entry name" value="Rsm22"/>
    <property type="match status" value="2"/>
</dbReference>
<gene>
    <name evidence="9" type="primary">RSM22</name>
    <name evidence="9" type="ORF">LshimejAT787_0300190</name>
</gene>
<evidence type="ECO:0000256" key="2">
    <source>
        <dbReference type="ARBA" id="ARBA00022723"/>
    </source>
</evidence>
<evidence type="ECO:0000256" key="4">
    <source>
        <dbReference type="ARBA" id="ARBA00023004"/>
    </source>
</evidence>
<dbReference type="PANTHER" id="PTHR13184:SF5">
    <property type="entry name" value="METHYLTRANSFERASE-LIKE PROTEIN 17, MITOCHONDRIAL"/>
    <property type="match status" value="1"/>
</dbReference>
<sequence>MGKHFKELEVVPFEEQVESTENLDAEDEVPDYALDRKSPAARYGSRQIGAVVLPNQLQNAINAMITESNKVQLHSDAMRLFHDDEAGKGLGNEWETRYDPNIYRSRKQAARHSERDGTAFATVALPSHYSAILSVFDHIKRRLEPTWRVERIIDWGAGTGSGLWAALHAFQSPAASRSDTIVQDKQVSDSSVVTYLGIDKRDGLVSIGKRLFKGIDTGNLSMLWQKSFKADDQIPRSEGHDAIALSAFMLTSLPTPQMRKALVKEMWESGAHVMVLIDHNTTAGFEAIAEARQVLLDMGRKEFEDPEADSWTVRGSHVVAPCPHDGACPLHHPGSSRLVCGFSQRIQRPSFVRKTKHSGIGHEDIEYSYVVIRRGPRPLPTSTNLGRVGEVGRRELEKEALSRAPMKELKLHSEHAALAGSPKDGASAVASEISVAEEKNEPSTQVELEEALRLESYSWPRLVFPPLKKSGHIILDSCTAEGKIMRLTIPKSQGKQPFYDARKSSWGDMFPHPPKNAPQERYQRTRAKREGGTTPTKGSDIGKRGNRDKKEPVTYEALSKHMKDGRKKSRRGRLYDALKELS</sequence>
<dbReference type="AlphaFoldDB" id="A0A9P3PHT9"/>
<protein>
    <submittedName>
        <fullName evidence="9">Mitochondrial small ribosomal subunit Rsm22</fullName>
    </submittedName>
</protein>
<evidence type="ECO:0000256" key="1">
    <source>
        <dbReference type="ARBA" id="ARBA00004173"/>
    </source>
</evidence>
<keyword evidence="4" id="KW-0408">Iron</keyword>
<accession>A0A9P3PHT9</accession>
<dbReference type="GO" id="GO:0003735">
    <property type="term" value="F:structural constituent of ribosome"/>
    <property type="evidence" value="ECO:0007669"/>
    <property type="project" value="TreeGrafter"/>
</dbReference>
<organism evidence="9 10">
    <name type="scientific">Lyophyllum shimeji</name>
    <name type="common">Hon-shimeji</name>
    <name type="synonym">Tricholoma shimeji</name>
    <dbReference type="NCBI Taxonomy" id="47721"/>
    <lineage>
        <taxon>Eukaryota</taxon>
        <taxon>Fungi</taxon>
        <taxon>Dikarya</taxon>
        <taxon>Basidiomycota</taxon>
        <taxon>Agaricomycotina</taxon>
        <taxon>Agaricomycetes</taxon>
        <taxon>Agaricomycetidae</taxon>
        <taxon>Agaricales</taxon>
        <taxon>Tricholomatineae</taxon>
        <taxon>Lyophyllaceae</taxon>
        <taxon>Lyophyllum</taxon>
    </lineage>
</organism>
<keyword evidence="2" id="KW-0479">Metal-binding</keyword>
<dbReference type="OrthoDB" id="421327at2759"/>
<comment type="subcellular location">
    <subcellularLocation>
        <location evidence="1">Mitochondrion</location>
    </subcellularLocation>
</comment>
<comment type="function">
    <text evidence="7">Mitochondrial ribosome (mitoribosome) assembly factor. Binds at the interface of the head and body domains of the mitochondrial small ribosomal subunit (mt-SSU), occluding the mRNA channel and preventing compaction of the head domain towards the body. Probable inactive methyltransferase: retains the characteristic folding and ability to bind S-adenosyl-L-methionine, but it probably lost its methyltransferase activity.</text>
</comment>
<evidence type="ECO:0000256" key="5">
    <source>
        <dbReference type="ARBA" id="ARBA00023014"/>
    </source>
</evidence>
<keyword evidence="5" id="KW-0411">Iron-sulfur</keyword>
<feature type="compositionally biased region" description="Basic and acidic residues" evidence="8">
    <location>
        <begin position="540"/>
        <end position="562"/>
    </location>
</feature>
<dbReference type="GO" id="GO:0008168">
    <property type="term" value="F:methyltransferase activity"/>
    <property type="evidence" value="ECO:0007669"/>
    <property type="project" value="InterPro"/>
</dbReference>
<feature type="compositionally biased region" description="Basic residues" evidence="8">
    <location>
        <begin position="563"/>
        <end position="572"/>
    </location>
</feature>
<dbReference type="GO" id="GO:0051536">
    <property type="term" value="F:iron-sulfur cluster binding"/>
    <property type="evidence" value="ECO:0007669"/>
    <property type="project" value="UniProtKB-KW"/>
</dbReference>
<evidence type="ECO:0000256" key="7">
    <source>
        <dbReference type="ARBA" id="ARBA00045681"/>
    </source>
</evidence>
<reference evidence="9" key="1">
    <citation type="submission" date="2022-07" db="EMBL/GenBank/DDBJ databases">
        <title>The genome of Lyophyllum shimeji provides insight into the initial evolution of ectomycorrhizal fungal genome.</title>
        <authorList>
            <person name="Kobayashi Y."/>
            <person name="Shibata T."/>
            <person name="Hirakawa H."/>
            <person name="Shigenobu S."/>
            <person name="Nishiyama T."/>
            <person name="Yamada A."/>
            <person name="Hasebe M."/>
            <person name="Kawaguchi M."/>
        </authorList>
    </citation>
    <scope>NUCLEOTIDE SEQUENCE</scope>
    <source>
        <strain evidence="9">AT787</strain>
    </source>
</reference>
<dbReference type="EMBL" id="BRPK01000003">
    <property type="protein sequence ID" value="GLB35731.1"/>
    <property type="molecule type" value="Genomic_DNA"/>
</dbReference>
<evidence type="ECO:0000256" key="6">
    <source>
        <dbReference type="ARBA" id="ARBA00023128"/>
    </source>
</evidence>
<dbReference type="InterPro" id="IPR015324">
    <property type="entry name" value="Ribosomal_Rsm22-like"/>
</dbReference>
<keyword evidence="10" id="KW-1185">Reference proteome</keyword>
<dbReference type="InterPro" id="IPR052571">
    <property type="entry name" value="Mt_RNA_Methyltransferase"/>
</dbReference>
<proteinExistence type="predicted"/>
<feature type="compositionally biased region" description="Basic and acidic residues" evidence="8">
    <location>
        <begin position="573"/>
        <end position="582"/>
    </location>
</feature>
<feature type="region of interest" description="Disordered" evidence="8">
    <location>
        <begin position="417"/>
        <end position="444"/>
    </location>
</feature>
<keyword evidence="3" id="KW-0809">Transit peptide</keyword>
<evidence type="ECO:0000313" key="10">
    <source>
        <dbReference type="Proteomes" id="UP001063166"/>
    </source>
</evidence>
<feature type="region of interest" description="Disordered" evidence="8">
    <location>
        <begin position="495"/>
        <end position="582"/>
    </location>
</feature>
<dbReference type="GO" id="GO:0006412">
    <property type="term" value="P:translation"/>
    <property type="evidence" value="ECO:0007669"/>
    <property type="project" value="InterPro"/>
</dbReference>
<dbReference type="PANTHER" id="PTHR13184">
    <property type="entry name" value="37S RIBOSOMAL PROTEIN S22"/>
    <property type="match status" value="1"/>
</dbReference>
<evidence type="ECO:0000256" key="3">
    <source>
        <dbReference type="ARBA" id="ARBA00022946"/>
    </source>
</evidence>
<dbReference type="GO" id="GO:0005763">
    <property type="term" value="C:mitochondrial small ribosomal subunit"/>
    <property type="evidence" value="ECO:0007669"/>
    <property type="project" value="TreeGrafter"/>
</dbReference>